<dbReference type="GO" id="GO:1902660">
    <property type="term" value="P:negative regulation of glucose mediated signaling pathway"/>
    <property type="evidence" value="ECO:0007669"/>
    <property type="project" value="TreeGrafter"/>
</dbReference>
<dbReference type="AlphaFoldDB" id="A0A351RA21"/>
<dbReference type="GO" id="GO:0006198">
    <property type="term" value="P:cAMP catabolic process"/>
    <property type="evidence" value="ECO:0007669"/>
    <property type="project" value="InterPro"/>
</dbReference>
<proteinExistence type="predicted"/>
<dbReference type="STRING" id="1132855.GCA_000384255_02264"/>
<dbReference type="SMART" id="SM00849">
    <property type="entry name" value="Lactamase_B"/>
    <property type="match status" value="1"/>
</dbReference>
<gene>
    <name evidence="2" type="ORF">DCW48_04545</name>
</gene>
<dbReference type="InterPro" id="IPR036866">
    <property type="entry name" value="RibonucZ/Hydroxyglut_hydro"/>
</dbReference>
<dbReference type="GO" id="GO:0047555">
    <property type="term" value="F:3',5'-cyclic-GMP phosphodiesterase activity"/>
    <property type="evidence" value="ECO:0007669"/>
    <property type="project" value="TreeGrafter"/>
</dbReference>
<dbReference type="CDD" id="cd07735">
    <property type="entry name" value="class_II_PDE_MBL-fold"/>
    <property type="match status" value="1"/>
</dbReference>
<dbReference type="InterPro" id="IPR001279">
    <property type="entry name" value="Metallo-B-lactamas"/>
</dbReference>
<protein>
    <submittedName>
        <fullName evidence="2">3',5'-cyclic-nucleotide phosphodiesterase</fullName>
    </submittedName>
</protein>
<dbReference type="EMBL" id="DNAA01000110">
    <property type="protein sequence ID" value="HBA08892.1"/>
    <property type="molecule type" value="Genomic_DNA"/>
</dbReference>
<dbReference type="PANTHER" id="PTHR28283:SF1">
    <property type="entry name" value="3',5'-CYCLIC-NUCLEOTIDE PHOSPHODIESTERASE 1"/>
    <property type="match status" value="1"/>
</dbReference>
<sequence length="260" mass="29217">MTQLKVLGCSGGIGGDCRTTSLLLDQDVLIDAGSGVGDLSMEELLKISHIFVTHSHLDHIAFIPLLIDTVMGIRTEPITIYATRETLTILKEHIFNWKIWPDFNAIPNLDMPFLRYQEIMLGQKMVLGQREITALPVHHVVPAVGYHIKGAFHSLVYTGDTTICDALWHEINKISQLKYLIVETAFSNSELELAILSKHLCPSMLMQELAKLDKAHLTSELKVYITHLKPGEDECIMREIADVEIGLSISALNRYQIFEL</sequence>
<dbReference type="GO" id="GO:0004115">
    <property type="term" value="F:3',5'-cyclic-AMP phosphodiesterase activity"/>
    <property type="evidence" value="ECO:0007669"/>
    <property type="project" value="InterPro"/>
</dbReference>
<dbReference type="Pfam" id="PF12706">
    <property type="entry name" value="Lactamase_B_2"/>
    <property type="match status" value="1"/>
</dbReference>
<dbReference type="InterPro" id="IPR000396">
    <property type="entry name" value="Pdiesterase2"/>
</dbReference>
<evidence type="ECO:0000313" key="2">
    <source>
        <dbReference type="EMBL" id="HBA08892.1"/>
    </source>
</evidence>
<dbReference type="Gene3D" id="3.60.15.10">
    <property type="entry name" value="Ribonuclease Z/Hydroxyacylglutathione hydrolase-like"/>
    <property type="match status" value="1"/>
</dbReference>
<accession>A0A351RA21</accession>
<feature type="domain" description="Metallo-beta-lactamase" evidence="1">
    <location>
        <begin position="18"/>
        <end position="204"/>
    </location>
</feature>
<dbReference type="PRINTS" id="PR00388">
    <property type="entry name" value="PDIESTERASE2"/>
</dbReference>
<reference evidence="2 3" key="1">
    <citation type="journal article" date="2018" name="Nat. Biotechnol.">
        <title>A standardized bacterial taxonomy based on genome phylogeny substantially revises the tree of life.</title>
        <authorList>
            <person name="Parks D.H."/>
            <person name="Chuvochina M."/>
            <person name="Waite D.W."/>
            <person name="Rinke C."/>
            <person name="Skarshewski A."/>
            <person name="Chaumeil P.A."/>
            <person name="Hugenholtz P."/>
        </authorList>
    </citation>
    <scope>NUCLEOTIDE SEQUENCE [LARGE SCALE GENOMIC DNA]</scope>
    <source>
        <strain evidence="2">UBA9958</strain>
    </source>
</reference>
<dbReference type="PANTHER" id="PTHR28283">
    <property type="entry name" value="3',5'-CYCLIC-NUCLEOTIDE PHOSPHODIESTERASE 1"/>
    <property type="match status" value="1"/>
</dbReference>
<organism evidence="2 3">
    <name type="scientific">Methylotenera mobilis</name>
    <dbReference type="NCBI Taxonomy" id="359408"/>
    <lineage>
        <taxon>Bacteria</taxon>
        <taxon>Pseudomonadati</taxon>
        <taxon>Pseudomonadota</taxon>
        <taxon>Betaproteobacteria</taxon>
        <taxon>Nitrosomonadales</taxon>
        <taxon>Methylophilaceae</taxon>
        <taxon>Methylotenera</taxon>
    </lineage>
</organism>
<evidence type="ECO:0000259" key="1">
    <source>
        <dbReference type="SMART" id="SM00849"/>
    </source>
</evidence>
<dbReference type="Proteomes" id="UP000264313">
    <property type="component" value="Unassembled WGS sequence"/>
</dbReference>
<name>A0A351RA21_9PROT</name>
<comment type="caution">
    <text evidence="2">The sequence shown here is derived from an EMBL/GenBank/DDBJ whole genome shotgun (WGS) entry which is preliminary data.</text>
</comment>
<dbReference type="SUPFAM" id="SSF56281">
    <property type="entry name" value="Metallo-hydrolase/oxidoreductase"/>
    <property type="match status" value="1"/>
</dbReference>
<evidence type="ECO:0000313" key="3">
    <source>
        <dbReference type="Proteomes" id="UP000264313"/>
    </source>
</evidence>